<reference evidence="2 3" key="1">
    <citation type="submission" date="2020-08" db="EMBL/GenBank/DDBJ databases">
        <title>The Agave Microbiome: Exploring the role of microbial communities in plant adaptations to desert environments.</title>
        <authorList>
            <person name="Partida-Martinez L.P."/>
        </authorList>
    </citation>
    <scope>NUCLEOTIDE SEQUENCE [LARGE SCALE GENOMIC DNA]</scope>
    <source>
        <strain evidence="2 3">AS3.12</strain>
    </source>
</reference>
<dbReference type="AlphaFoldDB" id="A0A7X0MTL8"/>
<keyword evidence="3" id="KW-1185">Reference proteome</keyword>
<evidence type="ECO:0000313" key="3">
    <source>
        <dbReference type="Proteomes" id="UP000585437"/>
    </source>
</evidence>
<dbReference type="Proteomes" id="UP000585437">
    <property type="component" value="Unassembled WGS sequence"/>
</dbReference>
<organism evidence="2 3">
    <name type="scientific">Rhizobium soli</name>
    <dbReference type="NCBI Taxonomy" id="424798"/>
    <lineage>
        <taxon>Bacteria</taxon>
        <taxon>Pseudomonadati</taxon>
        <taxon>Pseudomonadota</taxon>
        <taxon>Alphaproteobacteria</taxon>
        <taxon>Hyphomicrobiales</taxon>
        <taxon>Rhizobiaceae</taxon>
        <taxon>Rhizobium/Agrobacterium group</taxon>
        <taxon>Rhizobium</taxon>
    </lineage>
</organism>
<protein>
    <submittedName>
        <fullName evidence="2">Exopolysaccharide production repressor protein</fullName>
    </submittedName>
</protein>
<feature type="transmembrane region" description="Helical" evidence="1">
    <location>
        <begin position="7"/>
        <end position="25"/>
    </location>
</feature>
<keyword evidence="1" id="KW-1133">Transmembrane helix</keyword>
<dbReference type="InterPro" id="IPR024239">
    <property type="entry name" value="SyrA"/>
</dbReference>
<dbReference type="Pfam" id="PF11089">
    <property type="entry name" value="SyrA"/>
    <property type="match status" value="1"/>
</dbReference>
<evidence type="ECO:0000313" key="2">
    <source>
        <dbReference type="EMBL" id="MBB6508608.1"/>
    </source>
</evidence>
<sequence>MYAPRVFISILCVLVVFALASFFISGSVYTAFIHTLLCAVIIQVGYFVGILYLVHREKLAGSRGRTDTAVAARSREVSNIPSEVTSHLPARDI</sequence>
<keyword evidence="1" id="KW-0812">Transmembrane</keyword>
<dbReference type="EMBL" id="JACHBU010000003">
    <property type="protein sequence ID" value="MBB6508608.1"/>
    <property type="molecule type" value="Genomic_DNA"/>
</dbReference>
<feature type="transmembrane region" description="Helical" evidence="1">
    <location>
        <begin position="31"/>
        <end position="54"/>
    </location>
</feature>
<gene>
    <name evidence="2" type="ORF">F4695_001957</name>
</gene>
<comment type="caution">
    <text evidence="2">The sequence shown here is derived from an EMBL/GenBank/DDBJ whole genome shotgun (WGS) entry which is preliminary data.</text>
</comment>
<proteinExistence type="predicted"/>
<accession>A0A7X0MTL8</accession>
<dbReference type="RefSeq" id="WP_184654524.1">
    <property type="nucleotide sequence ID" value="NZ_JACHBU010000003.1"/>
</dbReference>
<keyword evidence="1" id="KW-0472">Membrane</keyword>
<name>A0A7X0MTL8_9HYPH</name>
<evidence type="ECO:0000256" key="1">
    <source>
        <dbReference type="SAM" id="Phobius"/>
    </source>
</evidence>